<dbReference type="EnsemblMetazoa" id="XM_782333">
    <property type="protein sequence ID" value="XP_787426"/>
    <property type="gene ID" value="LOC582381"/>
</dbReference>
<feature type="transmembrane region" description="Helical" evidence="2">
    <location>
        <begin position="236"/>
        <end position="257"/>
    </location>
</feature>
<keyword evidence="2" id="KW-0812">Transmembrane</keyword>
<feature type="transmembrane region" description="Helical" evidence="2">
    <location>
        <begin position="321"/>
        <end position="344"/>
    </location>
</feature>
<dbReference type="RefSeq" id="XP_011665684.1">
    <property type="nucleotide sequence ID" value="XM_011667382.2"/>
</dbReference>
<feature type="transmembrane region" description="Helical" evidence="2">
    <location>
        <begin position="365"/>
        <end position="388"/>
    </location>
</feature>
<dbReference type="PANTHER" id="PTHR21579:SF20">
    <property type="entry name" value="PROTEIN TINCAR"/>
    <property type="match status" value="1"/>
</dbReference>
<dbReference type="Proteomes" id="UP000007110">
    <property type="component" value="Unassembled WGS sequence"/>
</dbReference>
<dbReference type="OMA" id="PMLDNRL"/>
<keyword evidence="2" id="KW-1133">Transmembrane helix</keyword>
<feature type="transmembrane region" description="Helical" evidence="2">
    <location>
        <begin position="269"/>
        <end position="296"/>
    </location>
</feature>
<dbReference type="RefSeq" id="XP_030841162.1">
    <property type="nucleotide sequence ID" value="XM_030985302.1"/>
</dbReference>
<sequence length="561" mass="63811">MSCNPSSMRLNSLESIWYCNLAVVITMFLVFDGNRRYQHYASLTWPEGERPTPELRLYLCLIIMAALLITAFIPTQYFKVGNHANDQSKLGATKRKRKKKKSDETKTPKDDQRNDGDNDEETIAHVIRLVVQTVKSCRKHLGPIGATIHITSAFCLLLPVIFLQARAIQSGILPPEMIWKSEVGEIFLVEDSINITHLRIHAFVAPSIEYQSILPTETTPSAQNQSNPVSSLDESFSAVVVTINYLNYVIPLFIYAIRYADVFWACHKGFALLISIQLMMNAVQYALGFIGMSLLYKLHWFGWEKYNIGTQPVFSSGPSLIPAYLINNIAVFVAAAILYLYGYGRLKHVQMRRTRSDDDVPIETLFVLKYNGFLPQIAAICALVVFISCKTPFILEYMTVYRFSGDERMLGCVVFDSLYIVMWFVLWIFLTVKRHWAFSHIHQTDDYEQYDRGIPLRLTEGFEPSSRNDKTMMETQLTGVANQTDPEQCQCKKKKSTFPNGYLTMKYAQNGEMVDKYTKVNDVQTPDDERPLPLADVPTVVDPNVPPDTDVNIFSNPLSTA</sequence>
<evidence type="ECO:0008006" key="5">
    <source>
        <dbReference type="Google" id="ProtNLM"/>
    </source>
</evidence>
<keyword evidence="2" id="KW-0472">Membrane</keyword>
<evidence type="ECO:0000256" key="2">
    <source>
        <dbReference type="SAM" id="Phobius"/>
    </source>
</evidence>
<proteinExistence type="predicted"/>
<evidence type="ECO:0000256" key="1">
    <source>
        <dbReference type="SAM" id="MobiDB-lite"/>
    </source>
</evidence>
<dbReference type="InParanoid" id="A0A7M7NSR2"/>
<dbReference type="EnsemblMetazoa" id="XM_011667382">
    <property type="protein sequence ID" value="XP_011665684"/>
    <property type="gene ID" value="LOC582381"/>
</dbReference>
<reference evidence="3" key="2">
    <citation type="submission" date="2021-01" db="UniProtKB">
        <authorList>
            <consortium name="EnsemblMetazoa"/>
        </authorList>
    </citation>
    <scope>IDENTIFICATION</scope>
</reference>
<name>A0A7M7NSR2_STRPU</name>
<feature type="transmembrane region" description="Helical" evidence="2">
    <location>
        <begin position="15"/>
        <end position="34"/>
    </location>
</feature>
<keyword evidence="4" id="KW-1185">Reference proteome</keyword>
<evidence type="ECO:0000313" key="3">
    <source>
        <dbReference type="EnsemblMetazoa" id="XP_030841162"/>
    </source>
</evidence>
<feature type="transmembrane region" description="Helical" evidence="2">
    <location>
        <begin position="408"/>
        <end position="430"/>
    </location>
</feature>
<feature type="region of interest" description="Disordered" evidence="1">
    <location>
        <begin position="89"/>
        <end position="118"/>
    </location>
</feature>
<dbReference type="GeneID" id="582381"/>
<dbReference type="RefSeq" id="XP_787426.3">
    <property type="nucleotide sequence ID" value="XM_782333.5"/>
</dbReference>
<accession>A0A7M7NSR2</accession>
<dbReference type="EnsemblMetazoa" id="XM_011667384">
    <property type="protein sequence ID" value="XP_011665686"/>
    <property type="gene ID" value="LOC582381"/>
</dbReference>
<dbReference type="OrthoDB" id="10033661at2759"/>
<feature type="transmembrane region" description="Helical" evidence="2">
    <location>
        <begin position="55"/>
        <end position="73"/>
    </location>
</feature>
<reference evidence="4" key="1">
    <citation type="submission" date="2015-02" db="EMBL/GenBank/DDBJ databases">
        <title>Genome sequencing for Strongylocentrotus purpuratus.</title>
        <authorList>
            <person name="Murali S."/>
            <person name="Liu Y."/>
            <person name="Vee V."/>
            <person name="English A."/>
            <person name="Wang M."/>
            <person name="Skinner E."/>
            <person name="Han Y."/>
            <person name="Muzny D.M."/>
            <person name="Worley K.C."/>
            <person name="Gibbs R.A."/>
        </authorList>
    </citation>
    <scope>NUCLEOTIDE SEQUENCE</scope>
</reference>
<organism evidence="3 4">
    <name type="scientific">Strongylocentrotus purpuratus</name>
    <name type="common">Purple sea urchin</name>
    <dbReference type="NCBI Taxonomy" id="7668"/>
    <lineage>
        <taxon>Eukaryota</taxon>
        <taxon>Metazoa</taxon>
        <taxon>Echinodermata</taxon>
        <taxon>Eleutherozoa</taxon>
        <taxon>Echinozoa</taxon>
        <taxon>Echinoidea</taxon>
        <taxon>Euechinoidea</taxon>
        <taxon>Echinacea</taxon>
        <taxon>Camarodonta</taxon>
        <taxon>Echinidea</taxon>
        <taxon>Strongylocentrotidae</taxon>
        <taxon>Strongylocentrotus</taxon>
    </lineage>
</organism>
<dbReference type="PANTHER" id="PTHR21579">
    <property type="entry name" value="PROTEIN TINCAR"/>
    <property type="match status" value="1"/>
</dbReference>
<dbReference type="EnsemblMetazoa" id="XM_030985302">
    <property type="protein sequence ID" value="XP_030841162"/>
    <property type="gene ID" value="LOC582381"/>
</dbReference>
<dbReference type="AlphaFoldDB" id="A0A7M7NSR2"/>
<dbReference type="InterPro" id="IPR053291">
    <property type="entry name" value="Ommatidial_diff-associated"/>
</dbReference>
<evidence type="ECO:0000313" key="4">
    <source>
        <dbReference type="Proteomes" id="UP000007110"/>
    </source>
</evidence>
<protein>
    <recommendedName>
        <fullName evidence="5">Protein tincar</fullName>
    </recommendedName>
</protein>
<dbReference type="KEGG" id="spu:582381"/>
<dbReference type="RefSeq" id="XP_011665686.1">
    <property type="nucleotide sequence ID" value="XM_011667384.2"/>
</dbReference>
<feature type="compositionally biased region" description="Basic and acidic residues" evidence="1">
    <location>
        <begin position="101"/>
        <end position="116"/>
    </location>
</feature>